<feature type="region of interest" description="Disordered" evidence="2">
    <location>
        <begin position="194"/>
        <end position="215"/>
    </location>
</feature>
<feature type="region of interest" description="Disordered" evidence="2">
    <location>
        <begin position="97"/>
        <end position="132"/>
    </location>
</feature>
<dbReference type="SMART" id="SM00248">
    <property type="entry name" value="ANK"/>
    <property type="match status" value="5"/>
</dbReference>
<organism evidence="3 4">
    <name type="scientific">Caenorhabditis angaria</name>
    <dbReference type="NCBI Taxonomy" id="860376"/>
    <lineage>
        <taxon>Eukaryota</taxon>
        <taxon>Metazoa</taxon>
        <taxon>Ecdysozoa</taxon>
        <taxon>Nematoda</taxon>
        <taxon>Chromadorea</taxon>
        <taxon>Rhabditida</taxon>
        <taxon>Rhabditina</taxon>
        <taxon>Rhabditomorpha</taxon>
        <taxon>Rhabditoidea</taxon>
        <taxon>Rhabditidae</taxon>
        <taxon>Peloderinae</taxon>
        <taxon>Caenorhabditis</taxon>
    </lineage>
</organism>
<dbReference type="EMBL" id="CANHGI010000006">
    <property type="protein sequence ID" value="CAI5454886.1"/>
    <property type="molecule type" value="Genomic_DNA"/>
</dbReference>
<dbReference type="PANTHER" id="PTHR24164">
    <property type="entry name" value="RELA-ASSOCIATED INHIBITOR"/>
    <property type="match status" value="1"/>
</dbReference>
<accession>A0A9P1N8C6</accession>
<dbReference type="PROSITE" id="PS50088">
    <property type="entry name" value="ANK_REPEAT"/>
    <property type="match status" value="1"/>
</dbReference>
<dbReference type="Proteomes" id="UP001152747">
    <property type="component" value="Unassembled WGS sequence"/>
</dbReference>
<evidence type="ECO:0000256" key="1">
    <source>
        <dbReference type="PROSITE-ProRule" id="PRU00023"/>
    </source>
</evidence>
<dbReference type="Gene3D" id="1.25.40.20">
    <property type="entry name" value="Ankyrin repeat-containing domain"/>
    <property type="match status" value="1"/>
</dbReference>
<sequence length="600" mass="65695">MTTPKKGDCLVARAVNPPSYVATSDDNITKLLENLSIEEAAAHKRKYEAKNSVSPADFVTLQSIRSSALARKTNTTSKFTRGGIALYADLLNVDTKKEQKNKDKNKENANDKDKKDEEKDEPKDGDLLSRGPVKNERVFAGHHPYNHANIPYGTTANTAVSDISAFSGYANGFECGSTWSYSPDTISSISASTTPDTVLSSDGYNSASPLQNSPKSVNRRLFNDITEKVVTDISRLLKSDDNGLPESLQDFILQYSNQYTKDDSDKSRNIRPPSADSGISSPMSAKMVPYSSPQNPQGTYAINSAPSTPILPRTRLSPRYDPNSTAKQRLHSLIKDSDLASGFHWVFTTLLQTPNGLVTHDADGDTPLHIIIAHLDLAKIYALCETMKKKSTNDDDVFNIINQHGETPLFLATVARSEEVVEYLLEIGANPNTQSKRGDRDTALHHAASRGLSEITLILASQSDILLDEVNARGQSALLCAVMNHGMLDEQSQEKIDNSKVIGTLLKAGADPCFAERTTGKTVVHYAVEKMDVELFDLLKSKVDEDTFTSLTNIQDFDGDTVVDLLYTSSPTEQSQNNPVRQDLYIRLLASGAIGNKSRV</sequence>
<feature type="repeat" description="ANK" evidence="1">
    <location>
        <begin position="404"/>
        <end position="436"/>
    </location>
</feature>
<protein>
    <submittedName>
        <fullName evidence="3">Uncharacterized protein</fullName>
    </submittedName>
</protein>
<dbReference type="GO" id="GO:0045597">
    <property type="term" value="P:positive regulation of cell differentiation"/>
    <property type="evidence" value="ECO:0007669"/>
    <property type="project" value="TreeGrafter"/>
</dbReference>
<dbReference type="SUPFAM" id="SSF48403">
    <property type="entry name" value="Ankyrin repeat"/>
    <property type="match status" value="1"/>
</dbReference>
<keyword evidence="4" id="KW-1185">Reference proteome</keyword>
<evidence type="ECO:0000313" key="4">
    <source>
        <dbReference type="Proteomes" id="UP001152747"/>
    </source>
</evidence>
<keyword evidence="1" id="KW-0040">ANK repeat</keyword>
<dbReference type="OrthoDB" id="10254947at2759"/>
<evidence type="ECO:0000256" key="2">
    <source>
        <dbReference type="SAM" id="MobiDB-lite"/>
    </source>
</evidence>
<feature type="region of interest" description="Disordered" evidence="2">
    <location>
        <begin position="260"/>
        <end position="324"/>
    </location>
</feature>
<dbReference type="Pfam" id="PF12796">
    <property type="entry name" value="Ank_2"/>
    <property type="match status" value="1"/>
</dbReference>
<gene>
    <name evidence="3" type="ORF">CAMP_LOCUS17523</name>
</gene>
<reference evidence="3" key="1">
    <citation type="submission" date="2022-11" db="EMBL/GenBank/DDBJ databases">
        <authorList>
            <person name="Kikuchi T."/>
        </authorList>
    </citation>
    <scope>NUCLEOTIDE SEQUENCE</scope>
    <source>
        <strain evidence="3">PS1010</strain>
    </source>
</reference>
<dbReference type="GO" id="GO:0006357">
    <property type="term" value="P:regulation of transcription by RNA polymerase II"/>
    <property type="evidence" value="ECO:0007669"/>
    <property type="project" value="TreeGrafter"/>
</dbReference>
<proteinExistence type="predicted"/>
<dbReference type="AlphaFoldDB" id="A0A9P1N8C6"/>
<evidence type="ECO:0000313" key="3">
    <source>
        <dbReference type="EMBL" id="CAI5454886.1"/>
    </source>
</evidence>
<name>A0A9P1N8C6_9PELO</name>
<dbReference type="PANTHER" id="PTHR24164:SF4">
    <property type="entry name" value="RELA-ASSOCIATED INHIBITOR"/>
    <property type="match status" value="1"/>
</dbReference>
<dbReference type="InterPro" id="IPR028320">
    <property type="entry name" value="iASPP"/>
</dbReference>
<comment type="caution">
    <text evidence="3">The sequence shown here is derived from an EMBL/GenBank/DDBJ whole genome shotgun (WGS) entry which is preliminary data.</text>
</comment>
<feature type="compositionally biased region" description="Polar residues" evidence="2">
    <location>
        <begin position="291"/>
        <end position="307"/>
    </location>
</feature>
<dbReference type="InterPro" id="IPR036770">
    <property type="entry name" value="Ankyrin_rpt-contain_sf"/>
</dbReference>
<dbReference type="InterPro" id="IPR002110">
    <property type="entry name" value="Ankyrin_rpt"/>
</dbReference>
<dbReference type="PROSITE" id="PS50297">
    <property type="entry name" value="ANK_REP_REGION"/>
    <property type="match status" value="1"/>
</dbReference>